<feature type="domain" description="DUF58" evidence="1">
    <location>
        <begin position="61"/>
        <end position="261"/>
    </location>
</feature>
<dbReference type="PANTHER" id="PTHR33608">
    <property type="entry name" value="BLL2464 PROTEIN"/>
    <property type="match status" value="1"/>
</dbReference>
<dbReference type="Proteomes" id="UP001223743">
    <property type="component" value="Unassembled WGS sequence"/>
</dbReference>
<protein>
    <submittedName>
        <fullName evidence="2">Uncharacterized protein (DUF58 family)</fullName>
    </submittedName>
</protein>
<reference evidence="2 3" key="1">
    <citation type="submission" date="2023-07" db="EMBL/GenBank/DDBJ databases">
        <title>Genomic Encyclopedia of Type Strains, Phase IV (KMG-IV): sequencing the most valuable type-strain genomes for metagenomic binning, comparative biology and taxonomic classification.</title>
        <authorList>
            <person name="Goeker M."/>
        </authorList>
    </citation>
    <scope>NUCLEOTIDE SEQUENCE [LARGE SCALE GENOMIC DNA]</scope>
    <source>
        <strain evidence="2 3">B1-1</strain>
    </source>
</reference>
<dbReference type="Pfam" id="PF01882">
    <property type="entry name" value="DUF58"/>
    <property type="match status" value="1"/>
</dbReference>
<name>A0ABU0MB42_9HYPH</name>
<accession>A0ABU0MB42</accession>
<dbReference type="EMBL" id="JAUSWJ010000001">
    <property type="protein sequence ID" value="MDQ0518198.1"/>
    <property type="molecule type" value="Genomic_DNA"/>
</dbReference>
<gene>
    <name evidence="2" type="ORF">QO015_003811</name>
</gene>
<dbReference type="RefSeq" id="WP_266283627.1">
    <property type="nucleotide sequence ID" value="NZ_JAPKNF010000003.1"/>
</dbReference>
<organism evidence="2 3">
    <name type="scientific">Kaistia geumhonensis</name>
    <dbReference type="NCBI Taxonomy" id="410839"/>
    <lineage>
        <taxon>Bacteria</taxon>
        <taxon>Pseudomonadati</taxon>
        <taxon>Pseudomonadota</taxon>
        <taxon>Alphaproteobacteria</taxon>
        <taxon>Hyphomicrobiales</taxon>
        <taxon>Kaistiaceae</taxon>
        <taxon>Kaistia</taxon>
    </lineage>
</organism>
<dbReference type="PANTHER" id="PTHR33608:SF6">
    <property type="entry name" value="BLL2464 PROTEIN"/>
    <property type="match status" value="1"/>
</dbReference>
<dbReference type="InterPro" id="IPR002881">
    <property type="entry name" value="DUF58"/>
</dbReference>
<keyword evidence="3" id="KW-1185">Reference proteome</keyword>
<sequence>MTEAASPAPSPPGADRPLAEAKTLADSLPGLLVEARRIATTVLAGWHGRRRAGPGETFWQFRPFLAGEAPGRIDWRRSARDDHLYVREREWEAAHTIWLAADLSRSMEFRSPLATASKRDRAVVLLLAVAELLAGAGERIGLIGLSDPVLARNAAERLAETLLHRGRDSVGLPDTRRLTRFADLVMIGDLLDPLGEIDAKLADCARAGATVHLIEIRDPVEETFPYAGRAEFRDPESGTVYVAGRAEQIADDYRRHLAARRDHLASTCRRLGWSYLVHRTDRPATEPLLALHARLSDRSLAGGAI</sequence>
<proteinExistence type="predicted"/>
<evidence type="ECO:0000313" key="2">
    <source>
        <dbReference type="EMBL" id="MDQ0518198.1"/>
    </source>
</evidence>
<comment type="caution">
    <text evidence="2">The sequence shown here is derived from an EMBL/GenBank/DDBJ whole genome shotgun (WGS) entry which is preliminary data.</text>
</comment>
<evidence type="ECO:0000259" key="1">
    <source>
        <dbReference type="Pfam" id="PF01882"/>
    </source>
</evidence>
<evidence type="ECO:0000313" key="3">
    <source>
        <dbReference type="Proteomes" id="UP001223743"/>
    </source>
</evidence>